<evidence type="ECO:0000313" key="2">
    <source>
        <dbReference type="Proteomes" id="UP001152888"/>
    </source>
</evidence>
<protein>
    <recommendedName>
        <fullName evidence="3">HTH psq-type domain-containing protein</fullName>
    </recommendedName>
</protein>
<dbReference type="AlphaFoldDB" id="A0A9P0KNT8"/>
<reference evidence="1" key="1">
    <citation type="submission" date="2022-03" db="EMBL/GenBank/DDBJ databases">
        <authorList>
            <person name="Sayadi A."/>
        </authorList>
    </citation>
    <scope>NUCLEOTIDE SEQUENCE</scope>
</reference>
<comment type="caution">
    <text evidence="1">The sequence shown here is derived from an EMBL/GenBank/DDBJ whole genome shotgun (WGS) entry which is preliminary data.</text>
</comment>
<dbReference type="PANTHER" id="PTHR47326">
    <property type="entry name" value="TRANSPOSABLE ELEMENT TC3 TRANSPOSASE-LIKE PROTEIN"/>
    <property type="match status" value="1"/>
</dbReference>
<sequence>MVQFGNQEMTEMDFVNGMSLGRPARVRTIQIEEAVLNRIEEDPTPSTRKITHQLNLNHVTVWQILKDQQLYPYHIQRLQALVPRDLPIRVDFCNWLR</sequence>
<dbReference type="PANTHER" id="PTHR47326:SF1">
    <property type="entry name" value="HTH PSQ-TYPE DOMAIN-CONTAINING PROTEIN"/>
    <property type="match status" value="1"/>
</dbReference>
<keyword evidence="2" id="KW-1185">Reference proteome</keyword>
<accession>A0A9P0KNT8</accession>
<name>A0A9P0KNT8_ACAOB</name>
<proteinExistence type="predicted"/>
<evidence type="ECO:0000313" key="1">
    <source>
        <dbReference type="EMBL" id="CAH1979919.1"/>
    </source>
</evidence>
<organism evidence="1 2">
    <name type="scientific">Acanthoscelides obtectus</name>
    <name type="common">Bean weevil</name>
    <name type="synonym">Bruchus obtectus</name>
    <dbReference type="NCBI Taxonomy" id="200917"/>
    <lineage>
        <taxon>Eukaryota</taxon>
        <taxon>Metazoa</taxon>
        <taxon>Ecdysozoa</taxon>
        <taxon>Arthropoda</taxon>
        <taxon>Hexapoda</taxon>
        <taxon>Insecta</taxon>
        <taxon>Pterygota</taxon>
        <taxon>Neoptera</taxon>
        <taxon>Endopterygota</taxon>
        <taxon>Coleoptera</taxon>
        <taxon>Polyphaga</taxon>
        <taxon>Cucujiformia</taxon>
        <taxon>Chrysomeloidea</taxon>
        <taxon>Chrysomelidae</taxon>
        <taxon>Bruchinae</taxon>
        <taxon>Bruchini</taxon>
        <taxon>Acanthoscelides</taxon>
    </lineage>
</organism>
<dbReference type="OrthoDB" id="6753189at2759"/>
<dbReference type="Proteomes" id="UP001152888">
    <property type="component" value="Unassembled WGS sequence"/>
</dbReference>
<dbReference type="EMBL" id="CAKOFQ010006887">
    <property type="protein sequence ID" value="CAH1979919.1"/>
    <property type="molecule type" value="Genomic_DNA"/>
</dbReference>
<gene>
    <name evidence="1" type="ORF">ACAOBT_LOCUS13709</name>
</gene>
<evidence type="ECO:0008006" key="3">
    <source>
        <dbReference type="Google" id="ProtNLM"/>
    </source>
</evidence>